<feature type="signal peptide" evidence="3">
    <location>
        <begin position="1"/>
        <end position="23"/>
    </location>
</feature>
<dbReference type="InterPro" id="IPR000859">
    <property type="entry name" value="CUB_dom"/>
</dbReference>
<dbReference type="SMART" id="SM00137">
    <property type="entry name" value="MAM"/>
    <property type="match status" value="2"/>
</dbReference>
<dbReference type="SMART" id="SM00042">
    <property type="entry name" value="CUB"/>
    <property type="match status" value="2"/>
</dbReference>
<dbReference type="OrthoDB" id="412155at2759"/>
<dbReference type="Gene3D" id="2.60.120.290">
    <property type="entry name" value="Spermadhesin, CUB domain"/>
    <property type="match status" value="2"/>
</dbReference>
<dbReference type="Proteomes" id="UP000192578">
    <property type="component" value="Unassembled WGS sequence"/>
</dbReference>
<sequence>MAVFGILFRTLAAALILTPLIQAAILTHCSFTRRNDVCDWSHGDGNFNWSQRINGTTPSLYTGPPGDVSEYLGEGEGGGYLFIEASGKRENTSCRIRSPQLSLALGSSVCVSFYTHMMGEGTGEVRLEQSTPTGGSGAIFKRVGDHDNEWKQVKVRLEVTEPSFQLDIVGVVGKTLYGDASIDDVRVETCGRFTPDYSSYKLVSVSTPWVEYPPGPKPVTGTKAFTCSFQDSRCGFSQATDDDFDWWRRDGETETDYTGPNSGHTSGLSTDRYMLAESSAPQKAGDRARLVSPFFLPSEDNQFCLEFYYNMHGEGMGSLEISTRGWQCDNSSDCAAGVPVSIFSVKGDQGKQWHLRQQRFLAVDQSRKYHTVEFEAILGNGSAPSFRSDIAIDDVTIFSCNSDYVFTVPEIPPLPYPDGCASPVAVTSANGHIASGRNYPDGSYESNMKCRWSIATTNSDKALLVQFDPEFFVEASERCEFDFVRVFDGLNERATEVFGPCEPTIFPFKGPYCGSYAPANYTSKTSKVTVEFCTDQRNERPGFFITWNETEKVAASRIASCPGDITNPLPGHSVTINTGLFELEDSADCSRDYLEIAETCKGTATRYCGHRGPVQYVSECNEVVVKFVTDSSDVAKGFQIAAHGSPCPRGNFYCGTPTHLHPEAKVSRLRLDCAPNNPTSHDEEDKVCQNLYTCGVEAPAVDVPSDLGWKPTATHPWHVAILSRTRRLACSGTLIATNWIVTSAQCVNRFQRKDDMILLLDAPVLNFEVWPSGSEVIPDSIIIHPQFSADTIRNDIALIRFTSPSGQNARMPVCFSDADDSYLRNGTAVTLVGYAHIEKPTKSDRANNGKPSEPNRNVTVFSNVLGVEMLTRSYCNSKSENALTDGMICTSSSACETDGDLGAPLVVLRRGSYQLVGVYSFSTSECRRSYNPRLTPAIYTRIKTYATWILDVLAGNTGHNTSG</sequence>
<evidence type="ECO:0000256" key="3">
    <source>
        <dbReference type="SAM" id="SignalP"/>
    </source>
</evidence>
<evidence type="ECO:0000313" key="8">
    <source>
        <dbReference type="Proteomes" id="UP000192578"/>
    </source>
</evidence>
<evidence type="ECO:0000256" key="2">
    <source>
        <dbReference type="PROSITE-ProRule" id="PRU00059"/>
    </source>
</evidence>
<dbReference type="AlphaFoldDB" id="A0A1W0WPR6"/>
<dbReference type="SUPFAM" id="SSF49854">
    <property type="entry name" value="Spermadhesin, CUB domain"/>
    <property type="match status" value="2"/>
</dbReference>
<dbReference type="PROSITE" id="PS01180">
    <property type="entry name" value="CUB"/>
    <property type="match status" value="2"/>
</dbReference>
<keyword evidence="3" id="KW-0732">Signal</keyword>
<name>A0A1W0WPR6_HYPEX</name>
<dbReference type="CDD" id="cd06263">
    <property type="entry name" value="MAM"/>
    <property type="match status" value="2"/>
</dbReference>
<protein>
    <submittedName>
        <fullName evidence="7">MAM and LDL-receptor class A domain-containing protein 1</fullName>
    </submittedName>
</protein>
<dbReference type="Gene3D" id="2.60.120.200">
    <property type="match status" value="2"/>
</dbReference>
<gene>
    <name evidence="7" type="ORF">BV898_08772</name>
</gene>
<feature type="domain" description="CUB" evidence="4">
    <location>
        <begin position="581"/>
        <end position="645"/>
    </location>
</feature>
<comment type="caution">
    <text evidence="7">The sequence shown here is derived from an EMBL/GenBank/DDBJ whole genome shotgun (WGS) entry which is preliminary data.</text>
</comment>
<dbReference type="InterPro" id="IPR001314">
    <property type="entry name" value="Peptidase_S1A"/>
</dbReference>
<dbReference type="InterPro" id="IPR035914">
    <property type="entry name" value="Sperma_CUB_dom_sf"/>
</dbReference>
<dbReference type="InterPro" id="IPR009003">
    <property type="entry name" value="Peptidase_S1_PA"/>
</dbReference>
<feature type="chain" id="PRO_5012935595" evidence="3">
    <location>
        <begin position="24"/>
        <end position="963"/>
    </location>
</feature>
<dbReference type="SUPFAM" id="SSF49899">
    <property type="entry name" value="Concanavalin A-like lectins/glucanases"/>
    <property type="match status" value="2"/>
</dbReference>
<dbReference type="CDD" id="cd00190">
    <property type="entry name" value="Tryp_SPc"/>
    <property type="match status" value="1"/>
</dbReference>
<dbReference type="PANTHER" id="PTHR23282">
    <property type="entry name" value="APICAL ENDOSOMAL GLYCOPROTEIN PRECURSOR"/>
    <property type="match status" value="1"/>
</dbReference>
<dbReference type="InterPro" id="IPR051560">
    <property type="entry name" value="MAM_domain-containing"/>
</dbReference>
<dbReference type="PRINTS" id="PR00722">
    <property type="entry name" value="CHYMOTRYPSIN"/>
</dbReference>
<feature type="domain" description="MAM" evidence="5">
    <location>
        <begin position="225"/>
        <end position="402"/>
    </location>
</feature>
<dbReference type="Gene3D" id="2.40.10.10">
    <property type="entry name" value="Trypsin-like serine proteases"/>
    <property type="match status" value="1"/>
</dbReference>
<feature type="domain" description="Peptidase S1" evidence="6">
    <location>
        <begin position="716"/>
        <end position="954"/>
    </location>
</feature>
<reference evidence="8" key="1">
    <citation type="submission" date="2017-01" db="EMBL/GenBank/DDBJ databases">
        <title>Comparative genomics of anhydrobiosis in the tardigrade Hypsibius dujardini.</title>
        <authorList>
            <person name="Yoshida Y."/>
            <person name="Koutsovoulos G."/>
            <person name="Laetsch D."/>
            <person name="Stevens L."/>
            <person name="Kumar S."/>
            <person name="Horikawa D."/>
            <person name="Ishino K."/>
            <person name="Komine S."/>
            <person name="Tomita M."/>
            <person name="Blaxter M."/>
            <person name="Arakawa K."/>
        </authorList>
    </citation>
    <scope>NUCLEOTIDE SEQUENCE [LARGE SCALE GENOMIC DNA]</scope>
    <source>
        <strain evidence="8">Z151</strain>
    </source>
</reference>
<dbReference type="PROSITE" id="PS50240">
    <property type="entry name" value="TRYPSIN_DOM"/>
    <property type="match status" value="1"/>
</dbReference>
<dbReference type="InterPro" id="IPR043504">
    <property type="entry name" value="Peptidase_S1_PA_chymotrypsin"/>
</dbReference>
<feature type="domain" description="CUB" evidence="4">
    <location>
        <begin position="420"/>
        <end position="550"/>
    </location>
</feature>
<dbReference type="Pfam" id="PF00089">
    <property type="entry name" value="Trypsin"/>
    <property type="match status" value="1"/>
</dbReference>
<comment type="caution">
    <text evidence="2">Lacks conserved residue(s) required for the propagation of feature annotation.</text>
</comment>
<keyword evidence="8" id="KW-1185">Reference proteome</keyword>
<evidence type="ECO:0000313" key="7">
    <source>
        <dbReference type="EMBL" id="OQV17194.1"/>
    </source>
</evidence>
<keyword evidence="1" id="KW-1015">Disulfide bond</keyword>
<feature type="domain" description="MAM" evidence="5">
    <location>
        <begin position="27"/>
        <end position="192"/>
    </location>
</feature>
<organism evidence="7 8">
    <name type="scientific">Hypsibius exemplaris</name>
    <name type="common">Freshwater tardigrade</name>
    <dbReference type="NCBI Taxonomy" id="2072580"/>
    <lineage>
        <taxon>Eukaryota</taxon>
        <taxon>Metazoa</taxon>
        <taxon>Ecdysozoa</taxon>
        <taxon>Tardigrada</taxon>
        <taxon>Eutardigrada</taxon>
        <taxon>Parachela</taxon>
        <taxon>Hypsibioidea</taxon>
        <taxon>Hypsibiidae</taxon>
        <taxon>Hypsibius</taxon>
    </lineage>
</organism>
<evidence type="ECO:0000259" key="4">
    <source>
        <dbReference type="PROSITE" id="PS01180"/>
    </source>
</evidence>
<evidence type="ECO:0000259" key="6">
    <source>
        <dbReference type="PROSITE" id="PS50240"/>
    </source>
</evidence>
<dbReference type="Pfam" id="PF00431">
    <property type="entry name" value="CUB"/>
    <property type="match status" value="2"/>
</dbReference>
<dbReference type="PANTHER" id="PTHR23282:SF146">
    <property type="entry name" value="RT07201P-RELATED"/>
    <property type="match status" value="1"/>
</dbReference>
<proteinExistence type="predicted"/>
<evidence type="ECO:0000259" key="5">
    <source>
        <dbReference type="PROSITE" id="PS50060"/>
    </source>
</evidence>
<dbReference type="CDD" id="cd00041">
    <property type="entry name" value="CUB"/>
    <property type="match status" value="2"/>
</dbReference>
<dbReference type="SMART" id="SM00020">
    <property type="entry name" value="Tryp_SPc"/>
    <property type="match status" value="1"/>
</dbReference>
<dbReference type="GO" id="GO:0004252">
    <property type="term" value="F:serine-type endopeptidase activity"/>
    <property type="evidence" value="ECO:0007669"/>
    <property type="project" value="InterPro"/>
</dbReference>
<dbReference type="GO" id="GO:0006508">
    <property type="term" value="P:proteolysis"/>
    <property type="evidence" value="ECO:0007669"/>
    <property type="project" value="InterPro"/>
</dbReference>
<dbReference type="Pfam" id="PF00629">
    <property type="entry name" value="MAM"/>
    <property type="match status" value="2"/>
</dbReference>
<dbReference type="SUPFAM" id="SSF50494">
    <property type="entry name" value="Trypsin-like serine proteases"/>
    <property type="match status" value="1"/>
</dbReference>
<accession>A0A1W0WPR6</accession>
<dbReference type="InterPro" id="IPR001254">
    <property type="entry name" value="Trypsin_dom"/>
</dbReference>
<dbReference type="InterPro" id="IPR013320">
    <property type="entry name" value="ConA-like_dom_sf"/>
</dbReference>
<dbReference type="InterPro" id="IPR000998">
    <property type="entry name" value="MAM_dom"/>
</dbReference>
<dbReference type="GO" id="GO:0016020">
    <property type="term" value="C:membrane"/>
    <property type="evidence" value="ECO:0007669"/>
    <property type="project" value="InterPro"/>
</dbReference>
<dbReference type="EMBL" id="MTYJ01000065">
    <property type="protein sequence ID" value="OQV17194.1"/>
    <property type="molecule type" value="Genomic_DNA"/>
</dbReference>
<evidence type="ECO:0000256" key="1">
    <source>
        <dbReference type="ARBA" id="ARBA00023157"/>
    </source>
</evidence>
<dbReference type="PROSITE" id="PS50060">
    <property type="entry name" value="MAM_2"/>
    <property type="match status" value="2"/>
</dbReference>